<name>A0A930E1Q0_9FIRM</name>
<feature type="compositionally biased region" description="Polar residues" evidence="2">
    <location>
        <begin position="37"/>
        <end position="61"/>
    </location>
</feature>
<dbReference type="PANTHER" id="PTHR30121:SF6">
    <property type="entry name" value="SLR6007 PROTEIN"/>
    <property type="match status" value="1"/>
</dbReference>
<dbReference type="GO" id="GO:0005524">
    <property type="term" value="F:ATP binding"/>
    <property type="evidence" value="ECO:0007669"/>
    <property type="project" value="UniProtKB-KW"/>
</dbReference>
<dbReference type="CDD" id="cd01127">
    <property type="entry name" value="TrwB_TraG_TraD_VirD4"/>
    <property type="match status" value="1"/>
</dbReference>
<proteinExistence type="predicted"/>
<feature type="compositionally biased region" description="Basic and acidic residues" evidence="2">
    <location>
        <begin position="1"/>
        <end position="11"/>
    </location>
</feature>
<keyword evidence="4" id="KW-0067">ATP-binding</keyword>
<feature type="region of interest" description="Disordered" evidence="2">
    <location>
        <begin position="1"/>
        <end position="61"/>
    </location>
</feature>
<dbReference type="Pfam" id="PF01935">
    <property type="entry name" value="DUF87"/>
    <property type="match status" value="1"/>
</dbReference>
<sequence length="874" mass="99772">MGLFKTKDSTPKKAKQNKKQKNDFQSLEKEMGIGYPSGNQGYNQSGFAGNIPNSYQQNQQSVGNQYGSIPQYQQNYQINPNFGNQQQTYDNFQANQGSGFYEQTIEQQPINGYHQPNQLGYDVSGYNAGTQSDFVHQGSNSYSEFEQQNDPFQNKGIYNQQIIPQADVNVDLGRGFEDFPTVGNSQQFSQNNQQPSFEQFQESYNQPIDPRLQGFVNKAEPIPAENLNSFTNQGGYAKEDLPTSFSLKTADYEFQEEFNPRQESFKEAIAPSAFKRGEIDHLIVGSKYARVFCIEGLPDQVYIGYLRVLYSSDYDVDINLSIQPRQQSSARKELQDKVTVLRAQLEEEIERGGNRNRDIYVTQIEKLESQIRELSSREESAFEAQFLFTLYADSREELSRHTINILQELKEERITAQVLALRQDEGYRTVAPYAIDYLKDKKRNFNTGATISSIPFYVPELYDEFGVYLGVNTYSGTPALIDLYADGINNSNLNVFGASGSGKSTLVKILTARSTLHGIRTVIIDPEGEYSAMTNRLHGGVVRLSTSQENSIMMNIFDIEESVEINPKTNEQVKTLELRPKYVDILGFIKVIYPEIDKGQEANLLEVIERLYFNFGFIDGDVDSLYYNDDVIVENGRLVNNLRKKRMPTLNDLINLTHTMVEDGTYPNLREVFEALQPYRARKTLGIFDTQTPKELQRIADLPIITFDISGIESSDIKTLSMYVLLSWIWEKFGKKNPHIKKRVLVDEAWMMMSPSQPGYEHTSKFLETMSRRIRKRNGGLCVASQKIDDFNQTAQGRAVLSNAHTTFLLNHEEIELPALRKAFDLDEGIIQNIINVERGRVLIKQSNKLYLCNTQIFENEKRFVFTGPQALRT</sequence>
<gene>
    <name evidence="4" type="ORF">HXM94_00145</name>
</gene>
<evidence type="ECO:0000256" key="1">
    <source>
        <dbReference type="SAM" id="Coils"/>
    </source>
</evidence>
<feature type="domain" description="Helicase HerA central" evidence="3">
    <location>
        <begin position="474"/>
        <end position="572"/>
    </location>
</feature>
<evidence type="ECO:0000313" key="5">
    <source>
        <dbReference type="Proteomes" id="UP000758611"/>
    </source>
</evidence>
<reference evidence="4" key="1">
    <citation type="submission" date="2020-04" db="EMBL/GenBank/DDBJ databases">
        <title>Deep metagenomics examines the oral microbiome during advanced dental caries in children, revealing novel taxa and co-occurrences with host molecules.</title>
        <authorList>
            <person name="Baker J.L."/>
            <person name="Morton J.T."/>
            <person name="Dinis M."/>
            <person name="Alvarez R."/>
            <person name="Tran N.C."/>
            <person name="Knight R."/>
            <person name="Edlund A."/>
        </authorList>
    </citation>
    <scope>NUCLEOTIDE SEQUENCE</scope>
    <source>
        <strain evidence="4">JCVI_23_bin.11</strain>
    </source>
</reference>
<dbReference type="InterPro" id="IPR027417">
    <property type="entry name" value="P-loop_NTPase"/>
</dbReference>
<protein>
    <submittedName>
        <fullName evidence="4">ATP-binding protein</fullName>
    </submittedName>
</protein>
<dbReference type="InterPro" id="IPR051162">
    <property type="entry name" value="T4SS_component"/>
</dbReference>
<feature type="compositionally biased region" description="Basic and acidic residues" evidence="2">
    <location>
        <begin position="20"/>
        <end position="31"/>
    </location>
</feature>
<dbReference type="PANTHER" id="PTHR30121">
    <property type="entry name" value="UNCHARACTERIZED PROTEIN YJGR-RELATED"/>
    <property type="match status" value="1"/>
</dbReference>
<evidence type="ECO:0000256" key="2">
    <source>
        <dbReference type="SAM" id="MobiDB-lite"/>
    </source>
</evidence>
<dbReference type="Gene3D" id="1.10.8.730">
    <property type="match status" value="1"/>
</dbReference>
<keyword evidence="4" id="KW-0547">Nucleotide-binding</keyword>
<feature type="coiled-coil region" evidence="1">
    <location>
        <begin position="331"/>
        <end position="384"/>
    </location>
</feature>
<dbReference type="AlphaFoldDB" id="A0A930E1Q0"/>
<dbReference type="Proteomes" id="UP000758611">
    <property type="component" value="Unassembled WGS sequence"/>
</dbReference>
<accession>A0A930E1Q0</accession>
<comment type="caution">
    <text evidence="4">The sequence shown here is derived from an EMBL/GenBank/DDBJ whole genome shotgun (WGS) entry which is preliminary data.</text>
</comment>
<dbReference type="Gene3D" id="3.40.50.300">
    <property type="entry name" value="P-loop containing nucleotide triphosphate hydrolases"/>
    <property type="match status" value="1"/>
</dbReference>
<organism evidence="4 5">
    <name type="scientific">Parvimonas micra</name>
    <dbReference type="NCBI Taxonomy" id="33033"/>
    <lineage>
        <taxon>Bacteria</taxon>
        <taxon>Bacillati</taxon>
        <taxon>Bacillota</taxon>
        <taxon>Tissierellia</taxon>
        <taxon>Tissierellales</taxon>
        <taxon>Peptoniphilaceae</taxon>
        <taxon>Parvimonas</taxon>
    </lineage>
</organism>
<dbReference type="InterPro" id="IPR002789">
    <property type="entry name" value="HerA_central"/>
</dbReference>
<dbReference type="SUPFAM" id="SSF52540">
    <property type="entry name" value="P-loop containing nucleoside triphosphate hydrolases"/>
    <property type="match status" value="1"/>
</dbReference>
<dbReference type="EMBL" id="JABZRE010000001">
    <property type="protein sequence ID" value="MBF1306197.1"/>
    <property type="molecule type" value="Genomic_DNA"/>
</dbReference>
<evidence type="ECO:0000259" key="3">
    <source>
        <dbReference type="Pfam" id="PF01935"/>
    </source>
</evidence>
<keyword evidence="1" id="KW-0175">Coiled coil</keyword>
<evidence type="ECO:0000313" key="4">
    <source>
        <dbReference type="EMBL" id="MBF1306197.1"/>
    </source>
</evidence>
<dbReference type="RefSeq" id="WP_278476598.1">
    <property type="nucleotide sequence ID" value="NZ_JABZRE010000001.1"/>
</dbReference>